<evidence type="ECO:0000259" key="15">
    <source>
        <dbReference type="SMART" id="SM00874"/>
    </source>
</evidence>
<dbReference type="AlphaFoldDB" id="A0A9Q8U286"/>
<evidence type="ECO:0000256" key="7">
    <source>
        <dbReference type="ARBA" id="ARBA00022741"/>
    </source>
</evidence>
<dbReference type="SUPFAM" id="SSF46955">
    <property type="entry name" value="Putative DNA-binding domain"/>
    <property type="match status" value="2"/>
</dbReference>
<keyword evidence="18" id="KW-1185">Reference proteome</keyword>
<dbReference type="EMBL" id="CP097966">
    <property type="protein sequence ID" value="URQ62962.1"/>
    <property type="molecule type" value="Genomic_DNA"/>
</dbReference>
<keyword evidence="10" id="KW-0648">Protein biosynthesis</keyword>
<feature type="domain" description="FDX-ACB" evidence="16">
    <location>
        <begin position="550"/>
        <end position="638"/>
    </location>
</feature>
<dbReference type="GO" id="GO:0000287">
    <property type="term" value="F:magnesium ion binding"/>
    <property type="evidence" value="ECO:0007669"/>
    <property type="project" value="InterPro"/>
</dbReference>
<dbReference type="SMART" id="SM00873">
    <property type="entry name" value="B3_4"/>
    <property type="match status" value="1"/>
</dbReference>
<protein>
    <recommendedName>
        <fullName evidence="4">phenylalanine--tRNA ligase</fullName>
        <ecNumber evidence="4">6.1.1.20</ecNumber>
    </recommendedName>
    <alternativeName>
        <fullName evidence="12">Phenylalanyl-tRNA synthetase beta subunit</fullName>
    </alternativeName>
</protein>
<sequence>MKIIAQQLLEYFKNKPKVSELSERLFQLGHEHELNKGIFDFEITPNRGDCLSLKGLARDLNYFYKAEIEKPIFTKKIQKLNLNFKNKTKDLCPNISFLEVEIVGKTKPYKNYLENYFKSLKINKNNFFTDISNYLAYESGQPTHCFDAEKMNGIFALEKNKKKSKFLTLLNEEIEIEKNDLVFTLDGKVISLAGVMGGASTACGKNTYKVLIECAYFKPEEILGQARKYNLNSEAAYKFERGVDFLGQENVLRRFIKIIDDHAEIKSLKFISENKKNNTKSVPYDSKKLNEIIGCDINEKEQKAILSSLGFINGKKVAVPAHRSDIDQINDLAEEITRVVGYNNIPSKALKLPVKAKNLNRSFELICRNYLVNNGFFEVINFPFNDNNDESAIVVDNPLDKQRAKMRVCLTKSLKDNLVYNQNRQKDSIKFFEFSDIYTKLGVSRKLSLIVSGRINKNHKEFNSMLDYGYLKGLLKTIFNETMNVALTFSSSSSENYDFRETIMIKGTNIGRIGKLSKNFLKSKVKTPVYSFEIDIDSLSVPSQRYIGISDYPASYRDMSYSLENLDILKNLEKKIEKNVKSFKLLQEAFVFDYFDNKKLNILKVGYRFKFQSSTKSPTDREIDEIMKKINKDTLSIKGIKIEGL</sequence>
<gene>
    <name evidence="17" type="primary">pheT</name>
    <name evidence="17" type="ORF">M9B40_04375</name>
</gene>
<dbReference type="SUPFAM" id="SSF56037">
    <property type="entry name" value="PheT/TilS domain"/>
    <property type="match status" value="1"/>
</dbReference>
<dbReference type="GO" id="GO:0009328">
    <property type="term" value="C:phenylalanine-tRNA ligase complex"/>
    <property type="evidence" value="ECO:0007669"/>
    <property type="project" value="TreeGrafter"/>
</dbReference>
<evidence type="ECO:0000256" key="5">
    <source>
        <dbReference type="ARBA" id="ARBA00022598"/>
    </source>
</evidence>
<evidence type="ECO:0000259" key="14">
    <source>
        <dbReference type="SMART" id="SM00873"/>
    </source>
</evidence>
<dbReference type="Gene3D" id="3.50.40.10">
    <property type="entry name" value="Phenylalanyl-trna Synthetase, Chain B, domain 3"/>
    <property type="match status" value="1"/>
</dbReference>
<dbReference type="InterPro" id="IPR020825">
    <property type="entry name" value="Phe-tRNA_synthase-like_B3/B4"/>
</dbReference>
<dbReference type="Gene3D" id="3.30.930.10">
    <property type="entry name" value="Bira Bifunctional Protein, Domain 2"/>
    <property type="match status" value="1"/>
</dbReference>
<dbReference type="NCBIfam" id="TIGR00472">
    <property type="entry name" value="pheT_bact"/>
    <property type="match status" value="1"/>
</dbReference>
<dbReference type="InterPro" id="IPR045060">
    <property type="entry name" value="Phe-tRNA-ligase_IIc_bsu"/>
</dbReference>
<evidence type="ECO:0000259" key="16">
    <source>
        <dbReference type="SMART" id="SM00896"/>
    </source>
</evidence>
<evidence type="ECO:0000313" key="18">
    <source>
        <dbReference type="Proteomes" id="UP001056381"/>
    </source>
</evidence>
<dbReference type="EC" id="6.1.1.20" evidence="4"/>
<dbReference type="Pfam" id="PF03147">
    <property type="entry name" value="FDX-ACB"/>
    <property type="match status" value="1"/>
</dbReference>
<evidence type="ECO:0000256" key="4">
    <source>
        <dbReference type="ARBA" id="ARBA00012814"/>
    </source>
</evidence>
<evidence type="ECO:0000256" key="13">
    <source>
        <dbReference type="ARBA" id="ARBA00049255"/>
    </source>
</evidence>
<dbReference type="Gene3D" id="3.30.56.10">
    <property type="match status" value="2"/>
</dbReference>
<dbReference type="Pfam" id="PF03483">
    <property type="entry name" value="B3_4"/>
    <property type="match status" value="1"/>
</dbReference>
<dbReference type="SMART" id="SM00874">
    <property type="entry name" value="B5"/>
    <property type="match status" value="1"/>
</dbReference>
<dbReference type="Pfam" id="PF17759">
    <property type="entry name" value="tRNA_synthFbeta"/>
    <property type="match status" value="1"/>
</dbReference>
<feature type="domain" description="B3/B4 tRNA-binding" evidence="14">
    <location>
        <begin position="91"/>
        <end position="264"/>
    </location>
</feature>
<dbReference type="GO" id="GO:0005524">
    <property type="term" value="F:ATP binding"/>
    <property type="evidence" value="ECO:0007669"/>
    <property type="project" value="UniProtKB-KW"/>
</dbReference>
<dbReference type="PANTHER" id="PTHR10947">
    <property type="entry name" value="PHENYLALANYL-TRNA SYNTHETASE BETA CHAIN AND LEUCINE-RICH REPEAT-CONTAINING PROTEIN 47"/>
    <property type="match status" value="1"/>
</dbReference>
<dbReference type="Gene3D" id="3.30.70.380">
    <property type="entry name" value="Ferrodoxin-fold anticodon-binding domain"/>
    <property type="match status" value="1"/>
</dbReference>
<evidence type="ECO:0000256" key="11">
    <source>
        <dbReference type="ARBA" id="ARBA00023146"/>
    </source>
</evidence>
<evidence type="ECO:0000256" key="12">
    <source>
        <dbReference type="ARBA" id="ARBA00033189"/>
    </source>
</evidence>
<evidence type="ECO:0000256" key="9">
    <source>
        <dbReference type="ARBA" id="ARBA00022842"/>
    </source>
</evidence>
<dbReference type="GO" id="GO:0004826">
    <property type="term" value="F:phenylalanine-tRNA ligase activity"/>
    <property type="evidence" value="ECO:0007669"/>
    <property type="project" value="UniProtKB-EC"/>
</dbReference>
<dbReference type="GO" id="GO:0003723">
    <property type="term" value="F:RNA binding"/>
    <property type="evidence" value="ECO:0007669"/>
    <property type="project" value="InterPro"/>
</dbReference>
<dbReference type="SMART" id="SM00896">
    <property type="entry name" value="FDX-ACB"/>
    <property type="match status" value="1"/>
</dbReference>
<dbReference type="InterPro" id="IPR045864">
    <property type="entry name" value="aa-tRNA-synth_II/BPL/LPL"/>
</dbReference>
<keyword evidence="9" id="KW-0460">Magnesium</keyword>
<dbReference type="InterPro" id="IPR005147">
    <property type="entry name" value="tRNA_synthase_B5-dom"/>
</dbReference>
<dbReference type="InterPro" id="IPR005121">
    <property type="entry name" value="Fdx_antiC-bd"/>
</dbReference>
<feature type="domain" description="B5" evidence="15">
    <location>
        <begin position="279"/>
        <end position="342"/>
    </location>
</feature>
<comment type="similarity">
    <text evidence="2">Belongs to the phenylalanyl-tRNA synthetase beta subunit family. Type 1 subfamily.</text>
</comment>
<comment type="catalytic activity">
    <reaction evidence="13">
        <text>tRNA(Phe) + L-phenylalanine + ATP = L-phenylalanyl-tRNA(Phe) + AMP + diphosphate + H(+)</text>
        <dbReference type="Rhea" id="RHEA:19413"/>
        <dbReference type="Rhea" id="RHEA-COMP:9668"/>
        <dbReference type="Rhea" id="RHEA-COMP:9699"/>
        <dbReference type="ChEBI" id="CHEBI:15378"/>
        <dbReference type="ChEBI" id="CHEBI:30616"/>
        <dbReference type="ChEBI" id="CHEBI:33019"/>
        <dbReference type="ChEBI" id="CHEBI:58095"/>
        <dbReference type="ChEBI" id="CHEBI:78442"/>
        <dbReference type="ChEBI" id="CHEBI:78531"/>
        <dbReference type="ChEBI" id="CHEBI:456215"/>
        <dbReference type="EC" id="6.1.1.20"/>
    </reaction>
</comment>
<keyword evidence="11" id="KW-0030">Aminoacyl-tRNA synthetase</keyword>
<comment type="subunit">
    <text evidence="3">Tetramer of two alpha and two beta subunits.</text>
</comment>
<dbReference type="InterPro" id="IPR004532">
    <property type="entry name" value="Phe-tRNA-ligase_IIc_bsu_bact"/>
</dbReference>
<dbReference type="InterPro" id="IPR009061">
    <property type="entry name" value="DNA-bd_dom_put_sf"/>
</dbReference>
<reference evidence="17" key="1">
    <citation type="submission" date="2022-05" db="EMBL/GenBank/DDBJ databases">
        <title>Single-amplified genomics reveal most streamlined microbe among free-living bacteria.</title>
        <authorList>
            <person name="Roda-Garcia J."/>
            <person name="Haro-Moreno J.M."/>
            <person name="Rodriguez-Valera F."/>
            <person name="Almagro-Moreno S."/>
            <person name="Lopez-Perez M."/>
        </authorList>
    </citation>
    <scope>NUCLEOTIDE SEQUENCE</scope>
    <source>
        <strain evidence="17">TMED112-D2-2</strain>
    </source>
</reference>
<dbReference type="SUPFAM" id="SSF54991">
    <property type="entry name" value="Anticodon-binding domain of PheRS"/>
    <property type="match status" value="1"/>
</dbReference>
<proteinExistence type="inferred from homology"/>
<dbReference type="InterPro" id="IPR005146">
    <property type="entry name" value="B3/B4_tRNA-bd"/>
</dbReference>
<organism evidence="17 18">
    <name type="scientific">SAR86 cluster bacterium</name>
    <dbReference type="NCBI Taxonomy" id="2030880"/>
    <lineage>
        <taxon>Bacteria</taxon>
        <taxon>Pseudomonadati</taxon>
        <taxon>Pseudomonadota</taxon>
        <taxon>Gammaproteobacteria</taxon>
        <taxon>SAR86 cluster</taxon>
    </lineage>
</organism>
<dbReference type="InterPro" id="IPR036690">
    <property type="entry name" value="Fdx_antiC-bd_sf"/>
</dbReference>
<evidence type="ECO:0000256" key="8">
    <source>
        <dbReference type="ARBA" id="ARBA00022840"/>
    </source>
</evidence>
<dbReference type="PANTHER" id="PTHR10947:SF0">
    <property type="entry name" value="PHENYLALANINE--TRNA LIGASE BETA SUBUNIT"/>
    <property type="match status" value="1"/>
</dbReference>
<keyword evidence="5 17" id="KW-0436">Ligase</keyword>
<evidence type="ECO:0000256" key="6">
    <source>
        <dbReference type="ARBA" id="ARBA00022723"/>
    </source>
</evidence>
<name>A0A9Q8U286_9GAMM</name>
<evidence type="ECO:0000256" key="2">
    <source>
        <dbReference type="ARBA" id="ARBA00008653"/>
    </source>
</evidence>
<keyword evidence="6" id="KW-0479">Metal-binding</keyword>
<dbReference type="SUPFAM" id="SSF55681">
    <property type="entry name" value="Class II aaRS and biotin synthetases"/>
    <property type="match status" value="1"/>
</dbReference>
<evidence type="ECO:0000256" key="10">
    <source>
        <dbReference type="ARBA" id="ARBA00022917"/>
    </source>
</evidence>
<comment type="cofactor">
    <cofactor evidence="1">
        <name>Mg(2+)</name>
        <dbReference type="ChEBI" id="CHEBI:18420"/>
    </cofactor>
</comment>
<evidence type="ECO:0000256" key="1">
    <source>
        <dbReference type="ARBA" id="ARBA00001946"/>
    </source>
</evidence>
<accession>A0A9Q8U286</accession>
<dbReference type="Proteomes" id="UP001056381">
    <property type="component" value="Chromosome"/>
</dbReference>
<evidence type="ECO:0000313" key="17">
    <source>
        <dbReference type="EMBL" id="URQ62962.1"/>
    </source>
</evidence>
<dbReference type="GO" id="GO:0006432">
    <property type="term" value="P:phenylalanyl-tRNA aminoacylation"/>
    <property type="evidence" value="ECO:0007669"/>
    <property type="project" value="InterPro"/>
</dbReference>
<keyword evidence="8" id="KW-0067">ATP-binding</keyword>
<dbReference type="Pfam" id="PF03484">
    <property type="entry name" value="B5"/>
    <property type="match status" value="1"/>
</dbReference>
<keyword evidence="7" id="KW-0547">Nucleotide-binding</keyword>
<dbReference type="InterPro" id="IPR041616">
    <property type="entry name" value="PheRS_beta_core"/>
</dbReference>
<evidence type="ECO:0000256" key="3">
    <source>
        <dbReference type="ARBA" id="ARBA00011209"/>
    </source>
</evidence>